<feature type="domain" description="DNA primase/polymerase bifunctional N-terminal" evidence="2">
    <location>
        <begin position="11"/>
        <end position="183"/>
    </location>
</feature>
<dbReference type="CDD" id="cd04859">
    <property type="entry name" value="Prim_Pol"/>
    <property type="match status" value="1"/>
</dbReference>
<gene>
    <name evidence="3" type="ORF">POF43_031285</name>
</gene>
<reference evidence="3 4" key="1">
    <citation type="submission" date="2023-05" db="EMBL/GenBank/DDBJ databases">
        <title>Streptantibioticus silvisoli sp. nov., acidotolerant actinomycetes 1 from pine litter.</title>
        <authorList>
            <person name="Swiecimska M."/>
            <person name="Golinska P."/>
            <person name="Sangal V."/>
            <person name="Wachnowicz B."/>
            <person name="Goodfellow M."/>
        </authorList>
    </citation>
    <scope>NUCLEOTIDE SEQUENCE [LARGE SCALE GENOMIC DNA]</scope>
    <source>
        <strain evidence="3 4">SL54</strain>
    </source>
</reference>
<comment type="caution">
    <text evidence="3">The sequence shown here is derived from an EMBL/GenBank/DDBJ whole genome shotgun (WGS) entry which is preliminary data.</text>
</comment>
<dbReference type="InterPro" id="IPR015330">
    <property type="entry name" value="DNA_primase/pol_bifunc_N"/>
</dbReference>
<evidence type="ECO:0000313" key="4">
    <source>
        <dbReference type="Proteomes" id="UP001156398"/>
    </source>
</evidence>
<sequence length="293" mass="30891">MTHRSALLNGALGAAARGWHVFPLTPAAKRPAVRDWENRATTDPDRIRRCWAAGPFNIGIACGPSRLLVVDLDVPKGDDTAPPAVWSRPGITSGEDVFAALCERAGEPFPFGTYAVRTPSGGSHRYFAVPDGTELPASTIGTLGWKVDTRCRGGYVVAVGSVLDGSPYRCEVDEPPAPVPASLLISKEGRPSRTPQFTPGQWAHRMNDADAYSRAALTGEADRVRTAPGGRRNATLFRAAAALGRLVAAGTLPRDVAEGALTDAAFTAGLDEPEIRRTLASGIARGANERTAA</sequence>
<dbReference type="InterPro" id="IPR014820">
    <property type="entry name" value="PriCT_1"/>
</dbReference>
<protein>
    <submittedName>
        <fullName evidence="3">Bifunctional DNA primase/polymerase</fullName>
    </submittedName>
</protein>
<organism evidence="3 4">
    <name type="scientific">Streptantibioticus silvisoli</name>
    <dbReference type="NCBI Taxonomy" id="2705255"/>
    <lineage>
        <taxon>Bacteria</taxon>
        <taxon>Bacillati</taxon>
        <taxon>Actinomycetota</taxon>
        <taxon>Actinomycetes</taxon>
        <taxon>Kitasatosporales</taxon>
        <taxon>Streptomycetaceae</taxon>
        <taxon>Streptantibioticus</taxon>
    </lineage>
</organism>
<feature type="domain" description="Primase C-terminal 1" evidence="1">
    <location>
        <begin position="221"/>
        <end position="288"/>
    </location>
</feature>
<name>A0ABT6WA96_9ACTN</name>
<dbReference type="SMART" id="SM00942">
    <property type="entry name" value="PriCT_1"/>
    <property type="match status" value="1"/>
</dbReference>
<evidence type="ECO:0000313" key="3">
    <source>
        <dbReference type="EMBL" id="MDI5967157.1"/>
    </source>
</evidence>
<evidence type="ECO:0000259" key="2">
    <source>
        <dbReference type="SMART" id="SM00943"/>
    </source>
</evidence>
<keyword evidence="4" id="KW-1185">Reference proteome</keyword>
<evidence type="ECO:0000259" key="1">
    <source>
        <dbReference type="SMART" id="SM00942"/>
    </source>
</evidence>
<dbReference type="RefSeq" id="WP_271324775.1">
    <property type="nucleotide sequence ID" value="NZ_JAAGKO020000075.1"/>
</dbReference>
<dbReference type="Proteomes" id="UP001156398">
    <property type="component" value="Unassembled WGS sequence"/>
</dbReference>
<dbReference type="SUPFAM" id="SSF56747">
    <property type="entry name" value="Prim-pol domain"/>
    <property type="match status" value="1"/>
</dbReference>
<accession>A0ABT6WA96</accession>
<dbReference type="Pfam" id="PF09250">
    <property type="entry name" value="Prim-Pol"/>
    <property type="match status" value="1"/>
</dbReference>
<dbReference type="SMART" id="SM00943">
    <property type="entry name" value="Prim-Pol"/>
    <property type="match status" value="1"/>
</dbReference>
<dbReference type="EMBL" id="JAAGKO020000075">
    <property type="protein sequence ID" value="MDI5967157.1"/>
    <property type="molecule type" value="Genomic_DNA"/>
</dbReference>
<proteinExistence type="predicted"/>